<dbReference type="PANTHER" id="PTHR30272:SF1">
    <property type="entry name" value="3-HYDROXYACYL-[ACYL-CARRIER-PROTEIN] DEHYDRATASE"/>
    <property type="match status" value="1"/>
</dbReference>
<dbReference type="Proteomes" id="UP001207742">
    <property type="component" value="Unassembled WGS sequence"/>
</dbReference>
<sequence>MHTPTSAVDIEQLIPHRPPFLFADTIVTATMEEIVGVKTFDSRNQDLKGSFPAYNFIPGTILLESMAQSGGAGVKVMGITDGVFGLAGIETARFLKGAIYDVPVKYVISNIKLSEKIIKQSGIAYQEDVPVMEATWTCIKIG</sequence>
<dbReference type="InterPro" id="IPR029069">
    <property type="entry name" value="HotDog_dom_sf"/>
</dbReference>
<accession>A0ABT3IMK3</accession>
<evidence type="ECO:0000313" key="2">
    <source>
        <dbReference type="EMBL" id="MCW3485209.1"/>
    </source>
</evidence>
<evidence type="ECO:0008006" key="4">
    <source>
        <dbReference type="Google" id="ProtNLM"/>
    </source>
</evidence>
<organism evidence="2 3">
    <name type="scientific">Chitinophaga nivalis</name>
    <dbReference type="NCBI Taxonomy" id="2991709"/>
    <lineage>
        <taxon>Bacteria</taxon>
        <taxon>Pseudomonadati</taxon>
        <taxon>Bacteroidota</taxon>
        <taxon>Chitinophagia</taxon>
        <taxon>Chitinophagales</taxon>
        <taxon>Chitinophagaceae</taxon>
        <taxon>Chitinophaga</taxon>
    </lineage>
</organism>
<dbReference type="InterPro" id="IPR013114">
    <property type="entry name" value="FabA_FabZ"/>
</dbReference>
<evidence type="ECO:0000313" key="3">
    <source>
        <dbReference type="Proteomes" id="UP001207742"/>
    </source>
</evidence>
<protein>
    <recommendedName>
        <fullName evidence="4">Beta-hydroxyacyl-ACP dehydratase</fullName>
    </recommendedName>
</protein>
<dbReference type="PANTHER" id="PTHR30272">
    <property type="entry name" value="3-HYDROXYACYL-[ACYL-CARRIER-PROTEIN] DEHYDRATASE"/>
    <property type="match status" value="1"/>
</dbReference>
<dbReference type="EMBL" id="JAPDNS010000001">
    <property type="protein sequence ID" value="MCW3485209.1"/>
    <property type="molecule type" value="Genomic_DNA"/>
</dbReference>
<keyword evidence="3" id="KW-1185">Reference proteome</keyword>
<dbReference type="SUPFAM" id="SSF54637">
    <property type="entry name" value="Thioesterase/thiol ester dehydrase-isomerase"/>
    <property type="match status" value="1"/>
</dbReference>
<comment type="caution">
    <text evidence="2">The sequence shown here is derived from an EMBL/GenBank/DDBJ whole genome shotgun (WGS) entry which is preliminary data.</text>
</comment>
<evidence type="ECO:0000256" key="1">
    <source>
        <dbReference type="ARBA" id="ARBA00023239"/>
    </source>
</evidence>
<reference evidence="2 3" key="1">
    <citation type="submission" date="2022-10" db="EMBL/GenBank/DDBJ databases">
        <title>Chitinophaga nivalis PC15 sp. nov., isolated from Pyeongchang county, South Korea.</title>
        <authorList>
            <person name="Trinh H.N."/>
        </authorList>
    </citation>
    <scope>NUCLEOTIDE SEQUENCE [LARGE SCALE GENOMIC DNA]</scope>
    <source>
        <strain evidence="2 3">PC14</strain>
    </source>
</reference>
<gene>
    <name evidence="2" type="ORF">OL497_14970</name>
</gene>
<name>A0ABT3IMK3_9BACT</name>
<keyword evidence="1" id="KW-0456">Lyase</keyword>
<dbReference type="RefSeq" id="WP_264731365.1">
    <property type="nucleotide sequence ID" value="NZ_JAPDNR010000001.1"/>
</dbReference>
<proteinExistence type="predicted"/>
<dbReference type="Gene3D" id="3.10.129.10">
    <property type="entry name" value="Hotdog Thioesterase"/>
    <property type="match status" value="1"/>
</dbReference>